<dbReference type="RefSeq" id="WP_157051861.1">
    <property type="nucleotide sequence ID" value="NZ_JQCF01000001.1"/>
</dbReference>
<dbReference type="Pfam" id="PF01638">
    <property type="entry name" value="HxlR"/>
    <property type="match status" value="1"/>
</dbReference>
<dbReference type="EMBL" id="JQCF01000001">
    <property type="protein sequence ID" value="KRO00709.1"/>
    <property type="molecule type" value="Genomic_DNA"/>
</dbReference>
<evidence type="ECO:0000313" key="6">
    <source>
        <dbReference type="Proteomes" id="UP000051006"/>
    </source>
</evidence>
<evidence type="ECO:0000313" key="5">
    <source>
        <dbReference type="EMBL" id="KRO00709.1"/>
    </source>
</evidence>
<proteinExistence type="predicted"/>
<dbReference type="Gene3D" id="1.10.10.10">
    <property type="entry name" value="Winged helix-like DNA-binding domain superfamily/Winged helix DNA-binding domain"/>
    <property type="match status" value="1"/>
</dbReference>
<keyword evidence="2" id="KW-0238">DNA-binding</keyword>
<keyword evidence="1" id="KW-0805">Transcription regulation</keyword>
<gene>
    <name evidence="5" type="ORF">IV57_GL000025</name>
</gene>
<dbReference type="InterPro" id="IPR036390">
    <property type="entry name" value="WH_DNA-bd_sf"/>
</dbReference>
<dbReference type="GO" id="GO:0003677">
    <property type="term" value="F:DNA binding"/>
    <property type="evidence" value="ECO:0007669"/>
    <property type="project" value="UniProtKB-KW"/>
</dbReference>
<feature type="domain" description="HTH hxlR-type" evidence="4">
    <location>
        <begin position="15"/>
        <end position="114"/>
    </location>
</feature>
<accession>A0A0R2LFN7</accession>
<keyword evidence="3" id="KW-0804">Transcription</keyword>
<evidence type="ECO:0000256" key="3">
    <source>
        <dbReference type="ARBA" id="ARBA00023163"/>
    </source>
</evidence>
<sequence length="118" mass="13839">MDKINLEEFRNIDMNPFDGALKLISGKWKMNLLFCLSEFDTMRYGEIKKTLGSITPHVLSVKLKELEANELIERHEYPQVPPKVEYTLTDKGRTLIPILRSICDWGKEYCVDFQDKQE</sequence>
<dbReference type="InterPro" id="IPR002577">
    <property type="entry name" value="HTH_HxlR"/>
</dbReference>
<evidence type="ECO:0000259" key="4">
    <source>
        <dbReference type="PROSITE" id="PS51118"/>
    </source>
</evidence>
<dbReference type="Proteomes" id="UP000051006">
    <property type="component" value="Unassembled WGS sequence"/>
</dbReference>
<dbReference type="PATRIC" id="fig|993692.3.peg.25"/>
<reference evidence="5 6" key="1">
    <citation type="journal article" date="2015" name="Genome Announc.">
        <title>Expanding the biotechnology potential of lactobacilli through comparative genomics of 213 strains and associated genera.</title>
        <authorList>
            <person name="Sun Z."/>
            <person name="Harris H.M."/>
            <person name="McCann A."/>
            <person name="Guo C."/>
            <person name="Argimon S."/>
            <person name="Zhang W."/>
            <person name="Yang X."/>
            <person name="Jeffery I.B."/>
            <person name="Cooney J.C."/>
            <person name="Kagawa T.F."/>
            <person name="Liu W."/>
            <person name="Song Y."/>
            <person name="Salvetti E."/>
            <person name="Wrobel A."/>
            <person name="Rasinkangas P."/>
            <person name="Parkhill J."/>
            <person name="Rea M.C."/>
            <person name="O'Sullivan O."/>
            <person name="Ritari J."/>
            <person name="Douillard F.P."/>
            <person name="Paul Ross R."/>
            <person name="Yang R."/>
            <person name="Briner A.E."/>
            <person name="Felis G.E."/>
            <person name="de Vos W.M."/>
            <person name="Barrangou R."/>
            <person name="Klaenhammer T.R."/>
            <person name="Caufield P.W."/>
            <person name="Cui Y."/>
            <person name="Zhang H."/>
            <person name="O'Toole P.W."/>
        </authorList>
    </citation>
    <scope>NUCLEOTIDE SEQUENCE [LARGE SCALE GENOMIC DNA]</scope>
    <source>
        <strain evidence="5 6">DSM 24716</strain>
    </source>
</reference>
<dbReference type="OrthoDB" id="9791143at2"/>
<comment type="caution">
    <text evidence="5">The sequence shown here is derived from an EMBL/GenBank/DDBJ whole genome shotgun (WGS) entry which is preliminary data.</text>
</comment>
<dbReference type="PANTHER" id="PTHR33204">
    <property type="entry name" value="TRANSCRIPTIONAL REGULATOR, MARR FAMILY"/>
    <property type="match status" value="1"/>
</dbReference>
<dbReference type="SUPFAM" id="SSF46785">
    <property type="entry name" value="Winged helix' DNA-binding domain"/>
    <property type="match status" value="1"/>
</dbReference>
<keyword evidence="6" id="KW-1185">Reference proteome</keyword>
<dbReference type="PROSITE" id="PS51118">
    <property type="entry name" value="HTH_HXLR"/>
    <property type="match status" value="1"/>
</dbReference>
<dbReference type="PANTHER" id="PTHR33204:SF29">
    <property type="entry name" value="TRANSCRIPTIONAL REGULATOR"/>
    <property type="match status" value="1"/>
</dbReference>
<organism evidence="5 6">
    <name type="scientific">Companilactobacillus kimchiensis</name>
    <dbReference type="NCBI Taxonomy" id="993692"/>
    <lineage>
        <taxon>Bacteria</taxon>
        <taxon>Bacillati</taxon>
        <taxon>Bacillota</taxon>
        <taxon>Bacilli</taxon>
        <taxon>Lactobacillales</taxon>
        <taxon>Lactobacillaceae</taxon>
        <taxon>Companilactobacillus</taxon>
    </lineage>
</organism>
<evidence type="ECO:0000256" key="1">
    <source>
        <dbReference type="ARBA" id="ARBA00023015"/>
    </source>
</evidence>
<dbReference type="AlphaFoldDB" id="A0A0R2LFN7"/>
<dbReference type="STRING" id="993692.IV57_GL000025"/>
<dbReference type="InterPro" id="IPR036388">
    <property type="entry name" value="WH-like_DNA-bd_sf"/>
</dbReference>
<name>A0A0R2LFN7_9LACO</name>
<evidence type="ECO:0000256" key="2">
    <source>
        <dbReference type="ARBA" id="ARBA00023125"/>
    </source>
</evidence>
<protein>
    <recommendedName>
        <fullName evidence="4">HTH hxlR-type domain-containing protein</fullName>
    </recommendedName>
</protein>